<protein>
    <recommendedName>
        <fullName evidence="7">Fe2OG dioxygenase domain-containing protein</fullName>
    </recommendedName>
</protein>
<dbReference type="OMA" id="QCQLAMY"/>
<name>A0A813ETH6_POLGL</name>
<evidence type="ECO:0000313" key="9">
    <source>
        <dbReference type="Proteomes" id="UP000654075"/>
    </source>
</evidence>
<keyword evidence="6" id="KW-0408">Iron</keyword>
<proteinExistence type="predicted"/>
<keyword evidence="3" id="KW-0847">Vitamin C</keyword>
<dbReference type="GO" id="GO:0071456">
    <property type="term" value="P:cellular response to hypoxia"/>
    <property type="evidence" value="ECO:0007669"/>
    <property type="project" value="TreeGrafter"/>
</dbReference>
<dbReference type="PROSITE" id="PS51471">
    <property type="entry name" value="FE2OG_OXY"/>
    <property type="match status" value="1"/>
</dbReference>
<evidence type="ECO:0000313" key="8">
    <source>
        <dbReference type="EMBL" id="CAE8601067.1"/>
    </source>
</evidence>
<comment type="caution">
    <text evidence="8">The sequence shown here is derived from an EMBL/GenBank/DDBJ whole genome shotgun (WGS) entry which is preliminary data.</text>
</comment>
<evidence type="ECO:0000256" key="1">
    <source>
        <dbReference type="ARBA" id="ARBA00001961"/>
    </source>
</evidence>
<organism evidence="8 9">
    <name type="scientific">Polarella glacialis</name>
    <name type="common">Dinoflagellate</name>
    <dbReference type="NCBI Taxonomy" id="89957"/>
    <lineage>
        <taxon>Eukaryota</taxon>
        <taxon>Sar</taxon>
        <taxon>Alveolata</taxon>
        <taxon>Dinophyceae</taxon>
        <taxon>Suessiales</taxon>
        <taxon>Suessiaceae</taxon>
        <taxon>Polarella</taxon>
    </lineage>
</organism>
<feature type="domain" description="Fe2OG dioxygenase" evidence="7">
    <location>
        <begin position="166"/>
        <end position="302"/>
    </location>
</feature>
<dbReference type="Gene3D" id="2.60.120.620">
    <property type="entry name" value="q2cbj1_9rhob like domain"/>
    <property type="match status" value="1"/>
</dbReference>
<accession>A0A813ETH6</accession>
<dbReference type="PANTHER" id="PTHR12907">
    <property type="entry name" value="EGL NINE HOMOLOG-RELATED"/>
    <property type="match status" value="1"/>
</dbReference>
<dbReference type="GO" id="GO:0031418">
    <property type="term" value="F:L-ascorbic acid binding"/>
    <property type="evidence" value="ECO:0007669"/>
    <property type="project" value="UniProtKB-KW"/>
</dbReference>
<dbReference type="GO" id="GO:0031543">
    <property type="term" value="F:peptidyl-proline dioxygenase activity"/>
    <property type="evidence" value="ECO:0007669"/>
    <property type="project" value="TreeGrafter"/>
</dbReference>
<gene>
    <name evidence="8" type="ORF">PGLA1383_LOCUS19364</name>
</gene>
<dbReference type="EMBL" id="CAJNNV010012755">
    <property type="protein sequence ID" value="CAE8601067.1"/>
    <property type="molecule type" value="Genomic_DNA"/>
</dbReference>
<evidence type="ECO:0000259" key="7">
    <source>
        <dbReference type="PROSITE" id="PS51471"/>
    </source>
</evidence>
<dbReference type="PANTHER" id="PTHR12907:SF26">
    <property type="entry name" value="HIF PROLYL HYDROXYLASE, ISOFORM C"/>
    <property type="match status" value="1"/>
</dbReference>
<keyword evidence="5" id="KW-0560">Oxidoreductase</keyword>
<dbReference type="AlphaFoldDB" id="A0A813ETH6"/>
<comment type="cofactor">
    <cofactor evidence="1">
        <name>L-ascorbate</name>
        <dbReference type="ChEBI" id="CHEBI:38290"/>
    </cofactor>
</comment>
<evidence type="ECO:0000256" key="5">
    <source>
        <dbReference type="ARBA" id="ARBA00023002"/>
    </source>
</evidence>
<dbReference type="InterPro" id="IPR051559">
    <property type="entry name" value="HIF_prolyl_hydroxylases"/>
</dbReference>
<dbReference type="InterPro" id="IPR006620">
    <property type="entry name" value="Pro_4_hyd_alph"/>
</dbReference>
<keyword evidence="4" id="KW-0223">Dioxygenase</keyword>
<evidence type="ECO:0000256" key="2">
    <source>
        <dbReference type="ARBA" id="ARBA00022723"/>
    </source>
</evidence>
<evidence type="ECO:0000256" key="4">
    <source>
        <dbReference type="ARBA" id="ARBA00022964"/>
    </source>
</evidence>
<dbReference type="SMART" id="SM00702">
    <property type="entry name" value="P4Hc"/>
    <property type="match status" value="1"/>
</dbReference>
<evidence type="ECO:0000256" key="3">
    <source>
        <dbReference type="ARBA" id="ARBA00022896"/>
    </source>
</evidence>
<dbReference type="InterPro" id="IPR005123">
    <property type="entry name" value="Oxoglu/Fe-dep_dioxygenase_dom"/>
</dbReference>
<sequence>MAAPFGAKLLTRAKPGLLAAVPAVYAGLEGYRWVYSSEKDPAALCQSRLASGLVTSAHVRDLEQHGFVVLEGRDAVMKDGVLAAARAEVSSFFSSGRFARSVNGKSVRQDLVCWLRETDGTPGALDPDERHLKPLGPEMLHCVRLLRGITHELDLLGYSTSHDHQVHQQLQLGFYPGDNQSGYVRHLDHSDRSLFDLGLLGWIRAGERRKRTLTAILYLNDPAWSPSSVPRSASGAPGDGDGDGGELRCYHAACDSGQPGTQAFTDVVPTGGSLLIFDARRIEHEVLSSSRDRFALTCWITGTLGPGKDKSQT</sequence>
<dbReference type="InterPro" id="IPR044862">
    <property type="entry name" value="Pro_4_hyd_alph_FE2OG_OXY"/>
</dbReference>
<evidence type="ECO:0000256" key="6">
    <source>
        <dbReference type="ARBA" id="ARBA00023004"/>
    </source>
</evidence>
<dbReference type="Pfam" id="PF13640">
    <property type="entry name" value="2OG-FeII_Oxy_3"/>
    <property type="match status" value="1"/>
</dbReference>
<dbReference type="OrthoDB" id="76265at2759"/>
<keyword evidence="9" id="KW-1185">Reference proteome</keyword>
<dbReference type="Proteomes" id="UP000654075">
    <property type="component" value="Unassembled WGS sequence"/>
</dbReference>
<dbReference type="GO" id="GO:0008198">
    <property type="term" value="F:ferrous iron binding"/>
    <property type="evidence" value="ECO:0007669"/>
    <property type="project" value="TreeGrafter"/>
</dbReference>
<keyword evidence="2" id="KW-0479">Metal-binding</keyword>
<reference evidence="8" key="1">
    <citation type="submission" date="2021-02" db="EMBL/GenBank/DDBJ databases">
        <authorList>
            <person name="Dougan E. K."/>
            <person name="Rhodes N."/>
            <person name="Thang M."/>
            <person name="Chan C."/>
        </authorList>
    </citation>
    <scope>NUCLEOTIDE SEQUENCE</scope>
</reference>